<keyword evidence="3" id="KW-1185">Reference proteome</keyword>
<evidence type="ECO:0000313" key="3">
    <source>
        <dbReference type="Proteomes" id="UP000275846"/>
    </source>
</evidence>
<sequence>MLRQVQLRWSGHLVKMDDERLPKRLFYGDVTTGARQQGGQNRRYKDTLKKSMKQMQINPATSSRIDRRGEDP</sequence>
<dbReference type="EMBL" id="UYSU01042386">
    <property type="protein sequence ID" value="VDM03736.1"/>
    <property type="molecule type" value="Genomic_DNA"/>
</dbReference>
<organism evidence="4">
    <name type="scientific">Schistocephalus solidus</name>
    <name type="common">Tapeworm</name>
    <dbReference type="NCBI Taxonomy" id="70667"/>
    <lineage>
        <taxon>Eukaryota</taxon>
        <taxon>Metazoa</taxon>
        <taxon>Spiralia</taxon>
        <taxon>Lophotrochozoa</taxon>
        <taxon>Platyhelminthes</taxon>
        <taxon>Cestoda</taxon>
        <taxon>Eucestoda</taxon>
        <taxon>Diphyllobothriidea</taxon>
        <taxon>Diphyllobothriidae</taxon>
        <taxon>Schistocephalus</taxon>
    </lineage>
</organism>
<dbReference type="OrthoDB" id="6160173at2759"/>
<feature type="compositionally biased region" description="Polar residues" evidence="1">
    <location>
        <begin position="53"/>
        <end position="63"/>
    </location>
</feature>
<dbReference type="AlphaFoldDB" id="A0A183TLK2"/>
<gene>
    <name evidence="2" type="ORF">SSLN_LOCUS17350</name>
</gene>
<evidence type="ECO:0000256" key="1">
    <source>
        <dbReference type="SAM" id="MobiDB-lite"/>
    </source>
</evidence>
<accession>A0A183TLK2</accession>
<evidence type="ECO:0000313" key="2">
    <source>
        <dbReference type="EMBL" id="VDM03736.1"/>
    </source>
</evidence>
<proteinExistence type="predicted"/>
<reference evidence="4" key="1">
    <citation type="submission" date="2016-06" db="UniProtKB">
        <authorList>
            <consortium name="WormBaseParasite"/>
        </authorList>
    </citation>
    <scope>IDENTIFICATION</scope>
</reference>
<feature type="region of interest" description="Disordered" evidence="1">
    <location>
        <begin position="49"/>
        <end position="72"/>
    </location>
</feature>
<dbReference type="Proteomes" id="UP000275846">
    <property type="component" value="Unassembled WGS sequence"/>
</dbReference>
<evidence type="ECO:0000313" key="4">
    <source>
        <dbReference type="WBParaSite" id="SSLN_0001801101-mRNA-1"/>
    </source>
</evidence>
<protein>
    <submittedName>
        <fullName evidence="2 4">Uncharacterized protein</fullName>
    </submittedName>
</protein>
<reference evidence="2 3" key="2">
    <citation type="submission" date="2018-11" db="EMBL/GenBank/DDBJ databases">
        <authorList>
            <consortium name="Pathogen Informatics"/>
        </authorList>
    </citation>
    <scope>NUCLEOTIDE SEQUENCE [LARGE SCALE GENOMIC DNA]</scope>
    <source>
        <strain evidence="2 3">NST_G2</strain>
    </source>
</reference>
<dbReference type="WBParaSite" id="SSLN_0001801101-mRNA-1">
    <property type="protein sequence ID" value="SSLN_0001801101-mRNA-1"/>
    <property type="gene ID" value="SSLN_0001801101"/>
</dbReference>
<name>A0A183TLK2_SCHSO</name>